<protein>
    <submittedName>
        <fullName evidence="1">Uncharacterized protein</fullName>
    </submittedName>
</protein>
<feature type="non-terminal residue" evidence="1">
    <location>
        <position position="1"/>
    </location>
</feature>
<organism evidence="1 2">
    <name type="scientific">Trichinella pseudospiralis</name>
    <name type="common">Parasitic roundworm</name>
    <dbReference type="NCBI Taxonomy" id="6337"/>
    <lineage>
        <taxon>Eukaryota</taxon>
        <taxon>Metazoa</taxon>
        <taxon>Ecdysozoa</taxon>
        <taxon>Nematoda</taxon>
        <taxon>Enoplea</taxon>
        <taxon>Dorylaimia</taxon>
        <taxon>Trichinellida</taxon>
        <taxon>Trichinellidae</taxon>
        <taxon>Trichinella</taxon>
    </lineage>
</organism>
<dbReference type="Proteomes" id="UP000054995">
    <property type="component" value="Unassembled WGS sequence"/>
</dbReference>
<dbReference type="AlphaFoldDB" id="A0A0V1E2K6"/>
<gene>
    <name evidence="1" type="ORF">T4D_15702</name>
</gene>
<dbReference type="EMBL" id="JYDT01001192">
    <property type="protein sequence ID" value="KRY67862.1"/>
    <property type="molecule type" value="Genomic_DNA"/>
</dbReference>
<keyword evidence="2" id="KW-1185">Reference proteome</keyword>
<name>A0A0V1E2K6_TRIPS</name>
<comment type="caution">
    <text evidence="1">The sequence shown here is derived from an EMBL/GenBank/DDBJ whole genome shotgun (WGS) entry which is preliminary data.</text>
</comment>
<proteinExistence type="predicted"/>
<sequence>LVFCLYVCLCEGATSPGTGVKDSCELIYGCRELNSGPLEVPPVEARGQLMGVSSSLSPCGSGRSDLVSDLVFLSLGLAMESRLS</sequence>
<accession>A0A0V1E2K6</accession>
<evidence type="ECO:0000313" key="1">
    <source>
        <dbReference type="EMBL" id="KRY67862.1"/>
    </source>
</evidence>
<evidence type="ECO:0000313" key="2">
    <source>
        <dbReference type="Proteomes" id="UP000054995"/>
    </source>
</evidence>
<reference evidence="1 2" key="1">
    <citation type="submission" date="2015-01" db="EMBL/GenBank/DDBJ databases">
        <title>Evolution of Trichinella species and genotypes.</title>
        <authorList>
            <person name="Korhonen P.K."/>
            <person name="Edoardo P."/>
            <person name="Giuseppe L.R."/>
            <person name="Gasser R.B."/>
        </authorList>
    </citation>
    <scope>NUCLEOTIDE SEQUENCE [LARGE SCALE GENOMIC DNA]</scope>
    <source>
        <strain evidence="1">ISS470</strain>
    </source>
</reference>